<proteinExistence type="predicted"/>
<dbReference type="Proteomes" id="UP001520878">
    <property type="component" value="Unassembled WGS sequence"/>
</dbReference>
<dbReference type="PROSITE" id="PS51186">
    <property type="entry name" value="GNAT"/>
    <property type="match status" value="1"/>
</dbReference>
<dbReference type="InterPro" id="IPR000182">
    <property type="entry name" value="GNAT_dom"/>
</dbReference>
<gene>
    <name evidence="2" type="ORF">LJ739_01935</name>
</gene>
<name>A0ABS8G550_9ALTE</name>
<protein>
    <submittedName>
        <fullName evidence="2">GNAT family N-acetyltransferase</fullName>
    </submittedName>
</protein>
<reference evidence="2 3" key="1">
    <citation type="submission" date="2021-10" db="EMBL/GenBank/DDBJ databases">
        <title>Draft genome of Aestuariibacter halophilus JC2043.</title>
        <authorList>
            <person name="Emsley S.A."/>
            <person name="Pfannmuller K.M."/>
            <person name="Ushijima B."/>
            <person name="Saw J.H."/>
            <person name="Videau P."/>
        </authorList>
    </citation>
    <scope>NUCLEOTIDE SEQUENCE [LARGE SCALE GENOMIC DNA]</scope>
    <source>
        <strain evidence="2 3">JC2043</strain>
    </source>
</reference>
<organism evidence="2 3">
    <name type="scientific">Fluctibacter halophilus</name>
    <dbReference type="NCBI Taxonomy" id="226011"/>
    <lineage>
        <taxon>Bacteria</taxon>
        <taxon>Pseudomonadati</taxon>
        <taxon>Pseudomonadota</taxon>
        <taxon>Gammaproteobacteria</taxon>
        <taxon>Alteromonadales</taxon>
        <taxon>Alteromonadaceae</taxon>
        <taxon>Fluctibacter</taxon>
    </lineage>
</organism>
<dbReference type="InterPro" id="IPR016181">
    <property type="entry name" value="Acyl_CoA_acyltransferase"/>
</dbReference>
<dbReference type="EMBL" id="JAJEWP010000001">
    <property type="protein sequence ID" value="MCC2615000.1"/>
    <property type="molecule type" value="Genomic_DNA"/>
</dbReference>
<sequence length="142" mass="15981">MTLSLKQASQADLDYLLTLRKLTMTEHLERAGRFLTDAEHLDRVAYGLAHAHLLRVGSTTAGMIKYIAGDQQLDILQLQIHPQHQNQGLGRRVLEMLIQQLSPDLVNLSVLKGNPAIALYQRMGFVVVADEGDEWRMHLTLT</sequence>
<dbReference type="RefSeq" id="WP_229156913.1">
    <property type="nucleotide sequence ID" value="NZ_JAJEWP010000001.1"/>
</dbReference>
<accession>A0ABS8G550</accession>
<dbReference type="SUPFAM" id="SSF55729">
    <property type="entry name" value="Acyl-CoA N-acyltransferases (Nat)"/>
    <property type="match status" value="1"/>
</dbReference>
<dbReference type="CDD" id="cd04301">
    <property type="entry name" value="NAT_SF"/>
    <property type="match status" value="1"/>
</dbReference>
<dbReference type="Pfam" id="PF13673">
    <property type="entry name" value="Acetyltransf_10"/>
    <property type="match status" value="1"/>
</dbReference>
<dbReference type="Gene3D" id="3.40.630.30">
    <property type="match status" value="1"/>
</dbReference>
<keyword evidence="3" id="KW-1185">Reference proteome</keyword>
<evidence type="ECO:0000259" key="1">
    <source>
        <dbReference type="PROSITE" id="PS51186"/>
    </source>
</evidence>
<evidence type="ECO:0000313" key="2">
    <source>
        <dbReference type="EMBL" id="MCC2615000.1"/>
    </source>
</evidence>
<evidence type="ECO:0000313" key="3">
    <source>
        <dbReference type="Proteomes" id="UP001520878"/>
    </source>
</evidence>
<comment type="caution">
    <text evidence="2">The sequence shown here is derived from an EMBL/GenBank/DDBJ whole genome shotgun (WGS) entry which is preliminary data.</text>
</comment>
<feature type="domain" description="N-acetyltransferase" evidence="1">
    <location>
        <begin position="3"/>
        <end position="142"/>
    </location>
</feature>